<dbReference type="PROSITE" id="PS00503">
    <property type="entry name" value="PECTINESTERASE_2"/>
    <property type="match status" value="1"/>
</dbReference>
<evidence type="ECO:0000256" key="13">
    <source>
        <dbReference type="PROSITE-ProRule" id="PRU10040"/>
    </source>
</evidence>
<proteinExistence type="inferred from homology"/>
<evidence type="ECO:0000256" key="1">
    <source>
        <dbReference type="ARBA" id="ARBA00004191"/>
    </source>
</evidence>
<dbReference type="InterPro" id="IPR033131">
    <property type="entry name" value="Pectinesterase_Asp_AS"/>
</dbReference>
<comment type="similarity">
    <text evidence="3">In the N-terminal section; belongs to the PMEI family.</text>
</comment>
<evidence type="ECO:0000313" key="16">
    <source>
        <dbReference type="EMBL" id="MQL85973.1"/>
    </source>
</evidence>
<keyword evidence="7 14" id="KW-0378">Hydrolase</keyword>
<dbReference type="Proteomes" id="UP000652761">
    <property type="component" value="Unassembled WGS sequence"/>
</dbReference>
<feature type="active site" evidence="13">
    <location>
        <position position="369"/>
    </location>
</feature>
<keyword evidence="17" id="KW-1185">Reference proteome</keyword>
<evidence type="ECO:0000256" key="4">
    <source>
        <dbReference type="ARBA" id="ARBA00007786"/>
    </source>
</evidence>
<dbReference type="SUPFAM" id="SSF101148">
    <property type="entry name" value="Plant invertase/pectin methylesterase inhibitor"/>
    <property type="match status" value="1"/>
</dbReference>
<dbReference type="Gene3D" id="1.20.140.40">
    <property type="entry name" value="Invertase/pectin methylesterase inhibitor family protein"/>
    <property type="match status" value="1"/>
</dbReference>
<dbReference type="SMART" id="SM00856">
    <property type="entry name" value="PMEI"/>
    <property type="match status" value="1"/>
</dbReference>
<dbReference type="NCBIfam" id="TIGR01614">
    <property type="entry name" value="PME_inhib"/>
    <property type="match status" value="1"/>
</dbReference>
<keyword evidence="14" id="KW-0964">Secreted</keyword>
<keyword evidence="8 14" id="KW-0063">Aspartyl esterase</keyword>
<dbReference type="CDD" id="cd15798">
    <property type="entry name" value="PMEI-like_3"/>
    <property type="match status" value="1"/>
</dbReference>
<accession>A0A843UZB3</accession>
<dbReference type="GO" id="GO:0045490">
    <property type="term" value="P:pectin catabolic process"/>
    <property type="evidence" value="ECO:0007669"/>
    <property type="project" value="UniProtKB-UniRule"/>
</dbReference>
<comment type="function">
    <text evidence="12 14">Acts in the modification of cell walls via demethylesterification of cell wall pectin.</text>
</comment>
<dbReference type="Gene3D" id="2.160.20.10">
    <property type="entry name" value="Single-stranded right-handed beta-helix, Pectin lyase-like"/>
    <property type="match status" value="1"/>
</dbReference>
<evidence type="ECO:0000256" key="6">
    <source>
        <dbReference type="ARBA" id="ARBA00022512"/>
    </source>
</evidence>
<gene>
    <name evidence="16" type="ORF">Taro_018496</name>
</gene>
<dbReference type="EMBL" id="NMUH01000862">
    <property type="protein sequence ID" value="MQL85973.1"/>
    <property type="molecule type" value="Genomic_DNA"/>
</dbReference>
<feature type="signal peptide" evidence="14">
    <location>
        <begin position="1"/>
        <end position="18"/>
    </location>
</feature>
<dbReference type="SUPFAM" id="SSF51126">
    <property type="entry name" value="Pectin lyase-like"/>
    <property type="match status" value="1"/>
</dbReference>
<dbReference type="Pfam" id="PF04043">
    <property type="entry name" value="PMEI"/>
    <property type="match status" value="1"/>
</dbReference>
<reference evidence="16" key="1">
    <citation type="submission" date="2017-07" db="EMBL/GenBank/DDBJ databases">
        <title>Taro Niue Genome Assembly and Annotation.</title>
        <authorList>
            <person name="Atibalentja N."/>
            <person name="Keating K."/>
            <person name="Fields C.J."/>
        </authorList>
    </citation>
    <scope>NUCLEOTIDE SEQUENCE</scope>
    <source>
        <strain evidence="16">Niue_2</strain>
        <tissue evidence="16">Leaf</tissue>
    </source>
</reference>
<evidence type="ECO:0000256" key="2">
    <source>
        <dbReference type="ARBA" id="ARBA00005184"/>
    </source>
</evidence>
<dbReference type="UniPathway" id="UPA00545">
    <property type="reaction ID" value="UER00823"/>
</dbReference>
<evidence type="ECO:0000256" key="3">
    <source>
        <dbReference type="ARBA" id="ARBA00006027"/>
    </source>
</evidence>
<dbReference type="PANTHER" id="PTHR31707">
    <property type="entry name" value="PECTINESTERASE"/>
    <property type="match status" value="1"/>
</dbReference>
<evidence type="ECO:0000256" key="11">
    <source>
        <dbReference type="ARBA" id="ARBA00047928"/>
    </source>
</evidence>
<evidence type="ECO:0000256" key="12">
    <source>
        <dbReference type="ARBA" id="ARBA00057335"/>
    </source>
</evidence>
<feature type="chain" id="PRO_5033104351" description="Pectinesterase" evidence="14">
    <location>
        <begin position="19"/>
        <end position="551"/>
    </location>
</feature>
<dbReference type="InterPro" id="IPR011050">
    <property type="entry name" value="Pectin_lyase_fold/virulence"/>
</dbReference>
<dbReference type="GO" id="GO:0030599">
    <property type="term" value="F:pectinesterase activity"/>
    <property type="evidence" value="ECO:0007669"/>
    <property type="project" value="UniProtKB-UniRule"/>
</dbReference>
<evidence type="ECO:0000256" key="14">
    <source>
        <dbReference type="RuleBase" id="RU000589"/>
    </source>
</evidence>
<feature type="domain" description="Pectinesterase inhibitor" evidence="15">
    <location>
        <begin position="17"/>
        <end position="166"/>
    </location>
</feature>
<dbReference type="InterPro" id="IPR006501">
    <property type="entry name" value="Pectinesterase_inhib_dom"/>
</dbReference>
<protein>
    <recommendedName>
        <fullName evidence="5 14">Pectinesterase</fullName>
        <ecNumber evidence="5 14">3.1.1.11</ecNumber>
    </recommendedName>
</protein>
<dbReference type="FunFam" id="2.160.20.10:FF:000029">
    <property type="entry name" value="Pectinesterase 4"/>
    <property type="match status" value="1"/>
</dbReference>
<dbReference type="OrthoDB" id="2019149at2759"/>
<evidence type="ECO:0000256" key="8">
    <source>
        <dbReference type="ARBA" id="ARBA00023085"/>
    </source>
</evidence>
<dbReference type="FunFam" id="1.20.140.40:FF:000021">
    <property type="entry name" value="Probable pectinesterase/pectinesterase inhibitor 51"/>
    <property type="match status" value="1"/>
</dbReference>
<dbReference type="InterPro" id="IPR000070">
    <property type="entry name" value="Pectinesterase_cat"/>
</dbReference>
<dbReference type="GO" id="GO:0042545">
    <property type="term" value="P:cell wall modification"/>
    <property type="evidence" value="ECO:0007669"/>
    <property type="project" value="UniProtKB-UniRule"/>
</dbReference>
<dbReference type="InterPro" id="IPR018040">
    <property type="entry name" value="Pectinesterase_Tyr_AS"/>
</dbReference>
<dbReference type="AlphaFoldDB" id="A0A843UZB3"/>
<comment type="caution">
    <text evidence="16">The sequence shown here is derived from an EMBL/GenBank/DDBJ whole genome shotgun (WGS) entry which is preliminary data.</text>
</comment>
<comment type="pathway">
    <text evidence="2 14">Glycan metabolism; pectin degradation; 2-dehydro-3-deoxy-D-gluconate from pectin: step 1/5.</text>
</comment>
<keyword evidence="14" id="KW-0732">Signal</keyword>
<dbReference type="Pfam" id="PF01095">
    <property type="entry name" value="Pectinesterase"/>
    <property type="match status" value="1"/>
</dbReference>
<keyword evidence="6 14" id="KW-0134">Cell wall</keyword>
<sequence>MAPLLSLLFLLPLSPASSSSVIGQACTATRFPESCTFSLTKSSSVPPDATPTHLILAAISVSTQNLKTAQSMVRAILDASAGNPNRTNVARDCIETLGYSDRRLARTADVLPLGRVKDARAWGSAALLYQYSCFSSLKYVNGTKQINDTMWFLISLTQLTSNALSMLAAYERFGNDTSAWAPPQTERDGYWGEDAVSGGSGQGGTFRGGFPTDLSAPNAKVCKERGKGCYRTVQEAVNAVPANGTERFVIYIKEGVYNETVRIPFEKTNVVFLGDGMGKSIITGSLNMGMLGVNTYDSATVGVSGDGFMAKGLTIENTAGPDAHQAVAFRSDSDLSVLEEVEFLGHQDTLFVIALRQFYKSCRIVGTVDFIFGNAAAVFQDCLLLVQSRHLNPEKGETNTVTAHGRTDPAQATGFVFHNCAVNGTADYMALYSQNPVTHQDNYLGRPWKEYSRTVFIRCYLGGLISPGGWTIWTADSGNLRRAPLLWTGRRLSRRRLPEFIGVQRWDWPSQDAYSSCLGSGRQPRSVGFVCTLCSSESEVKRRRCRACTSW</sequence>
<dbReference type="InterPro" id="IPR012334">
    <property type="entry name" value="Pectin_lyas_fold"/>
</dbReference>
<evidence type="ECO:0000256" key="7">
    <source>
        <dbReference type="ARBA" id="ARBA00022801"/>
    </source>
</evidence>
<comment type="subcellular location">
    <subcellularLocation>
        <location evidence="1 14">Secreted</location>
        <location evidence="1 14">Cell wall</location>
    </subcellularLocation>
</comment>
<dbReference type="GO" id="GO:0004857">
    <property type="term" value="F:enzyme inhibitor activity"/>
    <property type="evidence" value="ECO:0007669"/>
    <property type="project" value="InterPro"/>
</dbReference>
<keyword evidence="10" id="KW-0325">Glycoprotein</keyword>
<comment type="similarity">
    <text evidence="4">In the C-terminal section; belongs to the pectinesterase family.</text>
</comment>
<evidence type="ECO:0000256" key="9">
    <source>
        <dbReference type="ARBA" id="ARBA00023157"/>
    </source>
</evidence>
<dbReference type="PROSITE" id="PS00800">
    <property type="entry name" value="PECTINESTERASE_1"/>
    <property type="match status" value="1"/>
</dbReference>
<evidence type="ECO:0000313" key="17">
    <source>
        <dbReference type="Proteomes" id="UP000652761"/>
    </source>
</evidence>
<keyword evidence="14" id="KW-0961">Cell wall biogenesis/degradation</keyword>
<organism evidence="16 17">
    <name type="scientific">Colocasia esculenta</name>
    <name type="common">Wild taro</name>
    <name type="synonym">Arum esculentum</name>
    <dbReference type="NCBI Taxonomy" id="4460"/>
    <lineage>
        <taxon>Eukaryota</taxon>
        <taxon>Viridiplantae</taxon>
        <taxon>Streptophyta</taxon>
        <taxon>Embryophyta</taxon>
        <taxon>Tracheophyta</taxon>
        <taxon>Spermatophyta</taxon>
        <taxon>Magnoliopsida</taxon>
        <taxon>Liliopsida</taxon>
        <taxon>Araceae</taxon>
        <taxon>Aroideae</taxon>
        <taxon>Colocasieae</taxon>
        <taxon>Colocasia</taxon>
    </lineage>
</organism>
<name>A0A843UZB3_COLES</name>
<evidence type="ECO:0000259" key="15">
    <source>
        <dbReference type="SMART" id="SM00856"/>
    </source>
</evidence>
<comment type="catalytic activity">
    <reaction evidence="11 14">
        <text>[(1-&gt;4)-alpha-D-galacturonosyl methyl ester](n) + n H2O = [(1-&gt;4)-alpha-D-galacturonosyl](n) + n methanol + n H(+)</text>
        <dbReference type="Rhea" id="RHEA:22380"/>
        <dbReference type="Rhea" id="RHEA-COMP:14570"/>
        <dbReference type="Rhea" id="RHEA-COMP:14573"/>
        <dbReference type="ChEBI" id="CHEBI:15377"/>
        <dbReference type="ChEBI" id="CHEBI:15378"/>
        <dbReference type="ChEBI" id="CHEBI:17790"/>
        <dbReference type="ChEBI" id="CHEBI:140522"/>
        <dbReference type="ChEBI" id="CHEBI:140523"/>
        <dbReference type="EC" id="3.1.1.11"/>
    </reaction>
</comment>
<dbReference type="EC" id="3.1.1.11" evidence="5 14"/>
<evidence type="ECO:0000256" key="10">
    <source>
        <dbReference type="ARBA" id="ARBA00023180"/>
    </source>
</evidence>
<keyword evidence="9" id="KW-1015">Disulfide bond</keyword>
<dbReference type="InterPro" id="IPR035513">
    <property type="entry name" value="Invertase/methylesterase_inhib"/>
</dbReference>
<evidence type="ECO:0000256" key="5">
    <source>
        <dbReference type="ARBA" id="ARBA00013229"/>
    </source>
</evidence>